<dbReference type="AlphaFoldDB" id="U1GS46"/>
<evidence type="ECO:0000313" key="5">
    <source>
        <dbReference type="Proteomes" id="UP000016646"/>
    </source>
</evidence>
<comment type="caution">
    <text evidence="2">The sequence shown here is derived from an EMBL/GenBank/DDBJ whole genome shotgun (WGS) entry which is preliminary data.</text>
</comment>
<dbReference type="Pfam" id="PF07456">
    <property type="entry name" value="Hpre_diP_synt_I"/>
    <property type="match status" value="1"/>
</dbReference>
<protein>
    <submittedName>
        <fullName evidence="2">Heptaprenyl diphosphate synthase component I</fullName>
    </submittedName>
</protein>
<accession>U1GS46</accession>
<dbReference type="Gene3D" id="1.10.1760.20">
    <property type="match status" value="1"/>
</dbReference>
<keyword evidence="1" id="KW-1133">Transmembrane helix</keyword>
<dbReference type="eggNOG" id="COG4769">
    <property type="taxonomic scope" value="Bacteria"/>
</dbReference>
<keyword evidence="5" id="KW-1185">Reference proteome</keyword>
<keyword evidence="1" id="KW-0472">Membrane</keyword>
<dbReference type="InterPro" id="IPR010898">
    <property type="entry name" value="Hpre_diP_synth_I"/>
</dbReference>
<feature type="transmembrane region" description="Helical" evidence="1">
    <location>
        <begin position="243"/>
        <end position="263"/>
    </location>
</feature>
<dbReference type="EMBL" id="AVQI01000032">
    <property type="protein sequence ID" value="ERK03499.1"/>
    <property type="molecule type" value="Genomic_DNA"/>
</dbReference>
<dbReference type="OrthoDB" id="307757at2"/>
<evidence type="ECO:0000313" key="4">
    <source>
        <dbReference type="Proteomes" id="UP000016412"/>
    </source>
</evidence>
<keyword evidence="1" id="KW-0812">Transmembrane</keyword>
<evidence type="ECO:0000256" key="1">
    <source>
        <dbReference type="SAM" id="Phobius"/>
    </source>
</evidence>
<gene>
    <name evidence="3" type="ORF">HMPREF0860_2518</name>
    <name evidence="2" type="ORF">HMPREF1325_0460</name>
</gene>
<name>U1GS46_TRESO</name>
<dbReference type="EMBL" id="AUZJ01000033">
    <property type="protein sequence ID" value="ERF60785.1"/>
    <property type="molecule type" value="Genomic_DNA"/>
</dbReference>
<proteinExistence type="predicted"/>
<dbReference type="RefSeq" id="WP_021330239.1">
    <property type="nucleotide sequence ID" value="NZ_AUZJ01000033.1"/>
</dbReference>
<dbReference type="Proteomes" id="UP000016412">
    <property type="component" value="Unassembled WGS sequence"/>
</dbReference>
<sequence>MTRTAQSSRVPFFAALCLFLSAVEYAIPKPLPFMRLGLANLPILISLAMMSKRDVAFLIVLKVLGQALISGTLFSYVFVFSAAGSFASGFAMLLLYALFHKKKLMSNIGLSLAGALANNAAQVAVARLMIFGAETRFIAPLLFFTGLVTGLVLGVFVNIFCAKSSWYKRLLAEQLDSNTAGGEVSPSLQSPRAESAPVFSAAPSSGSPLDADAKTSRVQFIAAMILFPIFLLHGLVVPKSVSGIARVCIVWIFAAAFFTMAAIKKRGRIKVLPSVFMTIGITFFALLAPSGKVLLSLGKFRITLDSLLVGLHKSGILTGMVFLSQFAISPHLHLPGKAGVFLGQMFTTFDALTAKRLHFSRGRVIAALDSRLNELWEE</sequence>
<feature type="transmembrane region" description="Helical" evidence="1">
    <location>
        <begin position="218"/>
        <end position="237"/>
    </location>
</feature>
<dbReference type="PATRIC" id="fig|1125725.3.peg.1221"/>
<dbReference type="Proteomes" id="UP000016646">
    <property type="component" value="Unassembled WGS sequence"/>
</dbReference>
<feature type="transmembrane region" description="Helical" evidence="1">
    <location>
        <begin position="137"/>
        <end position="161"/>
    </location>
</feature>
<feature type="transmembrane region" description="Helical" evidence="1">
    <location>
        <begin position="110"/>
        <end position="131"/>
    </location>
</feature>
<evidence type="ECO:0000313" key="2">
    <source>
        <dbReference type="EMBL" id="ERF60785.1"/>
    </source>
</evidence>
<reference evidence="4 5" key="1">
    <citation type="submission" date="2013-08" db="EMBL/GenBank/DDBJ databases">
        <authorList>
            <person name="Durkin A.S."/>
            <person name="Haft D.R."/>
            <person name="McCorrison J."/>
            <person name="Torralba M."/>
            <person name="Gillis M."/>
            <person name="Haft D.H."/>
            <person name="Methe B."/>
            <person name="Sutton G."/>
            <person name="Nelson K.E."/>
        </authorList>
    </citation>
    <scope>NUCLEOTIDE SEQUENCE [LARGE SCALE GENOMIC DNA]</scope>
    <source>
        <strain evidence="3 5">ATCC 35536</strain>
        <strain evidence="2 4">VPI DR56BR1116</strain>
    </source>
</reference>
<feature type="transmembrane region" description="Helical" evidence="1">
    <location>
        <begin position="275"/>
        <end position="295"/>
    </location>
</feature>
<evidence type="ECO:0000313" key="3">
    <source>
        <dbReference type="EMBL" id="ERK03499.1"/>
    </source>
</evidence>
<feature type="transmembrane region" description="Helical" evidence="1">
    <location>
        <begin position="73"/>
        <end position="98"/>
    </location>
</feature>
<dbReference type="STRING" id="1125725.HMPREF1325_0460"/>
<organism evidence="2 4">
    <name type="scientific">Treponema socranskii subsp. socranskii VPI DR56BR1116 = ATCC 35536</name>
    <dbReference type="NCBI Taxonomy" id="1125725"/>
    <lineage>
        <taxon>Bacteria</taxon>
        <taxon>Pseudomonadati</taxon>
        <taxon>Spirochaetota</taxon>
        <taxon>Spirochaetia</taxon>
        <taxon>Spirochaetales</taxon>
        <taxon>Treponemataceae</taxon>
        <taxon>Treponema</taxon>
    </lineage>
</organism>